<feature type="region of interest" description="Disordered" evidence="8">
    <location>
        <begin position="352"/>
        <end position="476"/>
    </location>
</feature>
<dbReference type="SUPFAM" id="SSF144232">
    <property type="entry name" value="HIT/MYND zinc finger-like"/>
    <property type="match status" value="1"/>
</dbReference>
<accession>A0A8H5I234</accession>
<dbReference type="Pfam" id="PF25790">
    <property type="entry name" value="BCD1"/>
    <property type="match status" value="1"/>
</dbReference>
<dbReference type="GO" id="GO:0000492">
    <property type="term" value="P:box C/D snoRNP assembly"/>
    <property type="evidence" value="ECO:0007669"/>
    <property type="project" value="TreeGrafter"/>
</dbReference>
<dbReference type="PANTHER" id="PTHR13483">
    <property type="entry name" value="BOX C_D SNORNA PROTEIN 1-RELATED"/>
    <property type="match status" value="1"/>
</dbReference>
<feature type="compositionally biased region" description="Acidic residues" evidence="8">
    <location>
        <begin position="463"/>
        <end position="476"/>
    </location>
</feature>
<dbReference type="GO" id="GO:0000463">
    <property type="term" value="P:maturation of LSU-rRNA from tricistronic rRNA transcript (SSU-rRNA, 5.8S rRNA, LSU-rRNA)"/>
    <property type="evidence" value="ECO:0007669"/>
    <property type="project" value="TreeGrafter"/>
</dbReference>
<dbReference type="Gene3D" id="3.30.60.190">
    <property type="match status" value="1"/>
</dbReference>
<dbReference type="PANTHER" id="PTHR13483:SF3">
    <property type="entry name" value="BOX C_D SNORNA PROTEIN 1"/>
    <property type="match status" value="1"/>
</dbReference>
<organism evidence="10 11">
    <name type="scientific">Collybiopsis confluens</name>
    <dbReference type="NCBI Taxonomy" id="2823264"/>
    <lineage>
        <taxon>Eukaryota</taxon>
        <taxon>Fungi</taxon>
        <taxon>Dikarya</taxon>
        <taxon>Basidiomycota</taxon>
        <taxon>Agaricomycotina</taxon>
        <taxon>Agaricomycetes</taxon>
        <taxon>Agaricomycetidae</taxon>
        <taxon>Agaricales</taxon>
        <taxon>Marasmiineae</taxon>
        <taxon>Omphalotaceae</taxon>
        <taxon>Collybiopsis</taxon>
    </lineage>
</organism>
<dbReference type="Proteomes" id="UP000518752">
    <property type="component" value="Unassembled WGS sequence"/>
</dbReference>
<feature type="region of interest" description="Disordered" evidence="8">
    <location>
        <begin position="210"/>
        <end position="229"/>
    </location>
</feature>
<evidence type="ECO:0000256" key="2">
    <source>
        <dbReference type="ARBA" id="ARBA00022723"/>
    </source>
</evidence>
<feature type="compositionally biased region" description="Gly residues" evidence="8">
    <location>
        <begin position="106"/>
        <end position="117"/>
    </location>
</feature>
<dbReference type="InterPro" id="IPR051639">
    <property type="entry name" value="BCD1"/>
</dbReference>
<evidence type="ECO:0000256" key="8">
    <source>
        <dbReference type="SAM" id="MobiDB-lite"/>
    </source>
</evidence>
<keyword evidence="2" id="KW-0479">Metal-binding</keyword>
<comment type="caution">
    <text evidence="10">The sequence shown here is derived from an EMBL/GenBank/DDBJ whole genome shotgun (WGS) entry which is preliminary data.</text>
</comment>
<feature type="region of interest" description="Disordered" evidence="8">
    <location>
        <begin position="99"/>
        <end position="121"/>
    </location>
</feature>
<evidence type="ECO:0000256" key="3">
    <source>
        <dbReference type="ARBA" id="ARBA00022771"/>
    </source>
</evidence>
<dbReference type="InterPro" id="IPR007529">
    <property type="entry name" value="Znf_HIT"/>
</dbReference>
<feature type="compositionally biased region" description="Acidic residues" evidence="8">
    <location>
        <begin position="415"/>
        <end position="429"/>
    </location>
</feature>
<name>A0A8H5I234_9AGAR</name>
<dbReference type="GO" id="GO:0048254">
    <property type="term" value="P:snoRNA localization"/>
    <property type="evidence" value="ECO:0007669"/>
    <property type="project" value="TreeGrafter"/>
</dbReference>
<feature type="compositionally biased region" description="Low complexity" evidence="8">
    <location>
        <begin position="430"/>
        <end position="440"/>
    </location>
</feature>
<dbReference type="EMBL" id="JAACJN010000001">
    <property type="protein sequence ID" value="KAF5393766.1"/>
    <property type="molecule type" value="Genomic_DNA"/>
</dbReference>
<evidence type="ECO:0000256" key="4">
    <source>
        <dbReference type="ARBA" id="ARBA00022833"/>
    </source>
</evidence>
<dbReference type="OrthoDB" id="272357at2759"/>
<keyword evidence="1" id="KW-0597">Phosphoprotein</keyword>
<sequence length="476" mass="52461">MSGSVSAAAAPILCNVCNTCYAIYTCPRCSARTCSLPCSSNHKTATNCSGERDKVAFVNMKDYSLGTLMSDFTYLEEVGRKVGEWGSVIAKGSYATPAPPNRAMRGGRGYGRTGRGGSSFHKTKRDILKSQLETHDISMDLLPVGMTKRQHNQSIWDFKNQTAYLTIEFKFHPPRSSTSKHESPISFLTHRNNLNDPLLSLIANHVRDRRSQDLKREKAQGKQKAANAGGEIFEKGSGNYGFPAWLVDLVEDIPNLRTPTLEEDQHFSPFDSLIRAPISPTALTISGTRPKAAYHRVVPTEPLLTALRNTYFVEYPMLELWPQGEFSGVLADQHTEARASSGLMEQQLVFEQGNHKPEDQVERRAKRRKVQLRDGKKTISGLLGGYGSGEESDNQDGGKKDGQNGLAFLGGYAGSDDELGEDSDDDQGEVELSPEVLLELMKNAHGGTSWTDDSREDERVDWGDEYSEGEGEEGGN</sequence>
<evidence type="ECO:0000256" key="1">
    <source>
        <dbReference type="ARBA" id="ARBA00022553"/>
    </source>
</evidence>
<keyword evidence="11" id="KW-1185">Reference proteome</keyword>
<evidence type="ECO:0000256" key="7">
    <source>
        <dbReference type="PROSITE-ProRule" id="PRU00453"/>
    </source>
</evidence>
<dbReference type="GO" id="GO:0008270">
    <property type="term" value="F:zinc ion binding"/>
    <property type="evidence" value="ECO:0007669"/>
    <property type="project" value="UniProtKB-UniRule"/>
</dbReference>
<dbReference type="GO" id="GO:0005634">
    <property type="term" value="C:nucleus"/>
    <property type="evidence" value="ECO:0007669"/>
    <property type="project" value="TreeGrafter"/>
</dbReference>
<dbReference type="AlphaFoldDB" id="A0A8H5I234"/>
<dbReference type="InterPro" id="IPR057721">
    <property type="entry name" value="BCD1_alpha/beta"/>
</dbReference>
<evidence type="ECO:0000259" key="9">
    <source>
        <dbReference type="PROSITE" id="PS51083"/>
    </source>
</evidence>
<reference evidence="10 11" key="1">
    <citation type="journal article" date="2020" name="ISME J.">
        <title>Uncovering the hidden diversity of litter-decomposition mechanisms in mushroom-forming fungi.</title>
        <authorList>
            <person name="Floudas D."/>
            <person name="Bentzer J."/>
            <person name="Ahren D."/>
            <person name="Johansson T."/>
            <person name="Persson P."/>
            <person name="Tunlid A."/>
        </authorList>
    </citation>
    <scope>NUCLEOTIDE SEQUENCE [LARGE SCALE GENOMIC DNA]</scope>
    <source>
        <strain evidence="10 11">CBS 406.79</strain>
    </source>
</reference>
<keyword evidence="3 7" id="KW-0863">Zinc-finger</keyword>
<protein>
    <recommendedName>
        <fullName evidence="9">HIT-type domain-containing protein</fullName>
    </recommendedName>
</protein>
<evidence type="ECO:0000256" key="6">
    <source>
        <dbReference type="ARBA" id="ARBA00049654"/>
    </source>
</evidence>
<gene>
    <name evidence="10" type="ORF">D9757_000265</name>
</gene>
<dbReference type="CDD" id="cd23023">
    <property type="entry name" value="zf-HIT_BCD1"/>
    <property type="match status" value="1"/>
</dbReference>
<dbReference type="PROSITE" id="PS51083">
    <property type="entry name" value="ZF_HIT"/>
    <property type="match status" value="1"/>
</dbReference>
<evidence type="ECO:0000313" key="10">
    <source>
        <dbReference type="EMBL" id="KAF5393766.1"/>
    </source>
</evidence>
<feature type="domain" description="HIT-type" evidence="9">
    <location>
        <begin position="14"/>
        <end position="48"/>
    </location>
</feature>
<feature type="compositionally biased region" description="Basic and acidic residues" evidence="8">
    <location>
        <begin position="452"/>
        <end position="462"/>
    </location>
</feature>
<comment type="function">
    <text evidence="5">Required for box C/D snoRNAs accumulation involved in snoRNA processing, snoRNA transport to the nucleolus and ribosome biogenesis.</text>
</comment>
<keyword evidence="4" id="KW-0862">Zinc</keyword>
<proteinExistence type="inferred from homology"/>
<dbReference type="GO" id="GO:0070761">
    <property type="term" value="C:pre-snoRNP complex"/>
    <property type="evidence" value="ECO:0007669"/>
    <property type="project" value="TreeGrafter"/>
</dbReference>
<comment type="similarity">
    <text evidence="6">Belongs to the BCD1 family.</text>
</comment>
<dbReference type="Pfam" id="PF04438">
    <property type="entry name" value="zf-HIT"/>
    <property type="match status" value="1"/>
</dbReference>
<evidence type="ECO:0000256" key="5">
    <source>
        <dbReference type="ARBA" id="ARBA00049598"/>
    </source>
</evidence>
<feature type="compositionally biased region" description="Basic and acidic residues" evidence="8">
    <location>
        <begin position="353"/>
        <end position="363"/>
    </location>
</feature>
<feature type="compositionally biased region" description="Basic and acidic residues" evidence="8">
    <location>
        <begin position="210"/>
        <end position="220"/>
    </location>
</feature>
<evidence type="ECO:0000313" key="11">
    <source>
        <dbReference type="Proteomes" id="UP000518752"/>
    </source>
</evidence>